<evidence type="ECO:0000256" key="2">
    <source>
        <dbReference type="ARBA" id="ARBA00022771"/>
    </source>
</evidence>
<dbReference type="EMBL" id="MNPL01003973">
    <property type="protein sequence ID" value="OQR77076.1"/>
    <property type="molecule type" value="Genomic_DNA"/>
</dbReference>
<dbReference type="GO" id="GO:0006357">
    <property type="term" value="P:regulation of transcription by RNA polymerase II"/>
    <property type="evidence" value="ECO:0007669"/>
    <property type="project" value="TreeGrafter"/>
</dbReference>
<dbReference type="GO" id="GO:0005634">
    <property type="term" value="C:nucleus"/>
    <property type="evidence" value="ECO:0007669"/>
    <property type="project" value="TreeGrafter"/>
</dbReference>
<accession>A0A1V9XU90</accession>
<name>A0A1V9XU90_9ACAR</name>
<evidence type="ECO:0000313" key="6">
    <source>
        <dbReference type="EMBL" id="OQR77076.1"/>
    </source>
</evidence>
<dbReference type="InParanoid" id="A0A1V9XU90"/>
<dbReference type="PANTHER" id="PTHR13793">
    <property type="entry name" value="PHD FINGER PROTEINS"/>
    <property type="match status" value="1"/>
</dbReference>
<keyword evidence="2" id="KW-0863">Zinc-finger</keyword>
<dbReference type="OrthoDB" id="20839at2759"/>
<dbReference type="PROSITE" id="PS51805">
    <property type="entry name" value="EPHD"/>
    <property type="match status" value="1"/>
</dbReference>
<dbReference type="PANTHER" id="PTHR13793:SF164">
    <property type="entry name" value="ALHAMBRA, ISOFORM P"/>
    <property type="match status" value="1"/>
</dbReference>
<gene>
    <name evidence="6" type="ORF">BIW11_07347</name>
</gene>
<dbReference type="Pfam" id="PF13832">
    <property type="entry name" value="zf-HC5HC2H_2"/>
    <property type="match status" value="1"/>
</dbReference>
<keyword evidence="1" id="KW-0479">Metal-binding</keyword>
<dbReference type="GO" id="GO:0042393">
    <property type="term" value="F:histone binding"/>
    <property type="evidence" value="ECO:0007669"/>
    <property type="project" value="TreeGrafter"/>
</dbReference>
<sequence length="312" mass="33487">CELCPSREGALKRTDSSGGGWAHVVCALYIPEVRFGNVTTMEPIMLEMVPQDRYHKTCSLCTDSGHASLGACMQCNKSGCKQYFHVTCAQAAGLLCEEAGNYMDNVKYCGYCQHHYQKLNAISFEAGRTRHVGRRSLGDPISCDGPSRNWKAKKDSNIKTIPAFKPPSSSSILSEDDSDAPPPTTTTTTTTTGRGRRTTGGSTASRNKRPAIYTSDSEGDDSAPTPPTQQLHTTSTKAEGKSPPKRAAKERQQQQHPVAASGSGSAAVAAAAAASTLSAATVYDDPEFDDDSCELSKVKFESKSRDEFKGER</sequence>
<evidence type="ECO:0000256" key="3">
    <source>
        <dbReference type="ARBA" id="ARBA00022833"/>
    </source>
</evidence>
<dbReference type="GO" id="GO:0031491">
    <property type="term" value="F:nucleosome binding"/>
    <property type="evidence" value="ECO:0007669"/>
    <property type="project" value="TreeGrafter"/>
</dbReference>
<evidence type="ECO:0000256" key="1">
    <source>
        <dbReference type="ARBA" id="ARBA00022723"/>
    </source>
</evidence>
<dbReference type="AlphaFoldDB" id="A0A1V9XU90"/>
<dbReference type="InterPro" id="IPR013083">
    <property type="entry name" value="Znf_RING/FYVE/PHD"/>
</dbReference>
<proteinExistence type="predicted"/>
<organism evidence="6 7">
    <name type="scientific">Tropilaelaps mercedesae</name>
    <dbReference type="NCBI Taxonomy" id="418985"/>
    <lineage>
        <taxon>Eukaryota</taxon>
        <taxon>Metazoa</taxon>
        <taxon>Ecdysozoa</taxon>
        <taxon>Arthropoda</taxon>
        <taxon>Chelicerata</taxon>
        <taxon>Arachnida</taxon>
        <taxon>Acari</taxon>
        <taxon>Parasitiformes</taxon>
        <taxon>Mesostigmata</taxon>
        <taxon>Gamasina</taxon>
        <taxon>Dermanyssoidea</taxon>
        <taxon>Laelapidae</taxon>
        <taxon>Tropilaelaps</taxon>
    </lineage>
</organism>
<dbReference type="STRING" id="418985.A0A1V9XU90"/>
<dbReference type="Gene3D" id="3.30.40.10">
    <property type="entry name" value="Zinc/RING finger domain, C3HC4 (zinc finger)"/>
    <property type="match status" value="1"/>
</dbReference>
<dbReference type="GO" id="GO:0008270">
    <property type="term" value="F:zinc ion binding"/>
    <property type="evidence" value="ECO:0007669"/>
    <property type="project" value="UniProtKB-KW"/>
</dbReference>
<feature type="compositionally biased region" description="Basic and acidic residues" evidence="4">
    <location>
        <begin position="294"/>
        <end position="312"/>
    </location>
</feature>
<comment type="caution">
    <text evidence="6">The sequence shown here is derived from an EMBL/GenBank/DDBJ whole genome shotgun (WGS) entry which is preliminary data.</text>
</comment>
<feature type="region of interest" description="Disordered" evidence="4">
    <location>
        <begin position="155"/>
        <end position="312"/>
    </location>
</feature>
<feature type="compositionally biased region" description="Polar residues" evidence="4">
    <location>
        <begin position="228"/>
        <end position="237"/>
    </location>
</feature>
<keyword evidence="7" id="KW-1185">Reference proteome</keyword>
<keyword evidence="3" id="KW-0862">Zinc</keyword>
<feature type="compositionally biased region" description="Low complexity" evidence="4">
    <location>
        <begin position="258"/>
        <end position="281"/>
    </location>
</feature>
<dbReference type="InterPro" id="IPR050701">
    <property type="entry name" value="Histone_Mod_Regulator"/>
</dbReference>
<dbReference type="InterPro" id="IPR034732">
    <property type="entry name" value="EPHD"/>
</dbReference>
<reference evidence="6 7" key="1">
    <citation type="journal article" date="2017" name="Gigascience">
        <title>Draft genome of the honey bee ectoparasitic mite, Tropilaelaps mercedesae, is shaped by the parasitic life history.</title>
        <authorList>
            <person name="Dong X."/>
            <person name="Armstrong S.D."/>
            <person name="Xia D."/>
            <person name="Makepeace B.L."/>
            <person name="Darby A.C."/>
            <person name="Kadowaki T."/>
        </authorList>
    </citation>
    <scope>NUCLEOTIDE SEQUENCE [LARGE SCALE GENOMIC DNA]</scope>
    <source>
        <strain evidence="6">Wuxi-XJTLU</strain>
    </source>
</reference>
<feature type="domain" description="PHD-type" evidence="5">
    <location>
        <begin position="1"/>
        <end position="116"/>
    </location>
</feature>
<feature type="non-terminal residue" evidence="6">
    <location>
        <position position="1"/>
    </location>
</feature>
<feature type="compositionally biased region" description="Acidic residues" evidence="4">
    <location>
        <begin position="284"/>
        <end position="293"/>
    </location>
</feature>
<evidence type="ECO:0000256" key="4">
    <source>
        <dbReference type="SAM" id="MobiDB-lite"/>
    </source>
</evidence>
<feature type="compositionally biased region" description="Basic and acidic residues" evidence="4">
    <location>
        <begin position="238"/>
        <end position="253"/>
    </location>
</feature>
<protein>
    <submittedName>
        <fullName evidence="6">Protein AF-10-like</fullName>
    </submittedName>
</protein>
<dbReference type="Proteomes" id="UP000192247">
    <property type="component" value="Unassembled WGS sequence"/>
</dbReference>
<dbReference type="CDD" id="cd15672">
    <property type="entry name" value="ePHD_AF10_like"/>
    <property type="match status" value="1"/>
</dbReference>
<evidence type="ECO:0000313" key="7">
    <source>
        <dbReference type="Proteomes" id="UP000192247"/>
    </source>
</evidence>
<evidence type="ECO:0000259" key="5">
    <source>
        <dbReference type="PROSITE" id="PS51805"/>
    </source>
</evidence>